<dbReference type="GO" id="GO:0017089">
    <property type="term" value="F:glycolipid transfer activity"/>
    <property type="evidence" value="ECO:0007669"/>
    <property type="project" value="TreeGrafter"/>
</dbReference>
<evidence type="ECO:0000313" key="7">
    <source>
        <dbReference type="Proteomes" id="UP000298133"/>
    </source>
</evidence>
<dbReference type="InterPro" id="IPR014340">
    <property type="entry name" value="LptA"/>
</dbReference>
<protein>
    <recommendedName>
        <fullName evidence="4">Lipopolysaccharide export system protein LptA</fullName>
    </recommendedName>
</protein>
<comment type="caution">
    <text evidence="6">The sequence shown here is derived from an EMBL/GenBank/DDBJ whole genome shotgun (WGS) entry which is preliminary data.</text>
</comment>
<comment type="subcellular location">
    <subcellularLocation>
        <location evidence="4">Periplasm</location>
    </subcellularLocation>
</comment>
<evidence type="ECO:0000256" key="2">
    <source>
        <dbReference type="ARBA" id="ARBA00022729"/>
    </source>
</evidence>
<dbReference type="GO" id="GO:0001530">
    <property type="term" value="F:lipopolysaccharide binding"/>
    <property type="evidence" value="ECO:0007669"/>
    <property type="project" value="InterPro"/>
</dbReference>
<feature type="chain" id="PRO_5021522355" description="Lipopolysaccharide export system protein LptA" evidence="4">
    <location>
        <begin position="28"/>
        <end position="186"/>
    </location>
</feature>
<dbReference type="InterPro" id="IPR052037">
    <property type="entry name" value="LPS_export_LptA"/>
</dbReference>
<evidence type="ECO:0000259" key="5">
    <source>
        <dbReference type="Pfam" id="PF03968"/>
    </source>
</evidence>
<comment type="subunit">
    <text evidence="4">Component of the lipopolysaccharide transport and assembly complex.</text>
</comment>
<dbReference type="PANTHER" id="PTHR36504">
    <property type="entry name" value="LIPOPOLYSACCHARIDE EXPORT SYSTEM PROTEIN LPTA"/>
    <property type="match status" value="1"/>
</dbReference>
<dbReference type="PANTHER" id="PTHR36504:SF1">
    <property type="entry name" value="LIPOPOLYSACCHARIDE EXPORT SYSTEM PROTEIN LPTA"/>
    <property type="match status" value="1"/>
</dbReference>
<evidence type="ECO:0000256" key="4">
    <source>
        <dbReference type="HAMAP-Rule" id="MF_01914"/>
    </source>
</evidence>
<dbReference type="AlphaFoldDB" id="A0A4Y8UE74"/>
<dbReference type="OrthoDB" id="9795964at2"/>
<name>A0A4Y8UE74_9GAMM</name>
<dbReference type="Pfam" id="PF03968">
    <property type="entry name" value="LptD_N"/>
    <property type="match status" value="1"/>
</dbReference>
<evidence type="ECO:0000256" key="1">
    <source>
        <dbReference type="ARBA" id="ARBA00022448"/>
    </source>
</evidence>
<dbReference type="Proteomes" id="UP000298133">
    <property type="component" value="Unassembled WGS sequence"/>
</dbReference>
<dbReference type="GO" id="GO:0009279">
    <property type="term" value="C:cell outer membrane"/>
    <property type="evidence" value="ECO:0007669"/>
    <property type="project" value="TreeGrafter"/>
</dbReference>
<dbReference type="NCBIfam" id="TIGR03002">
    <property type="entry name" value="outer_YhbN_LptA"/>
    <property type="match status" value="1"/>
</dbReference>
<comment type="function">
    <text evidence="4">Involved in the assembly of lipopolysaccharide (LPS). Required for the translocation of LPS from the inner membrane to the outer membrane. May form a bridge between the inner membrane and the outer membrane, via interactions with LptC and LptD, thereby facilitating LPS transfer across the periplasm.</text>
</comment>
<evidence type="ECO:0000256" key="3">
    <source>
        <dbReference type="ARBA" id="ARBA00022764"/>
    </source>
</evidence>
<dbReference type="GO" id="GO:0030288">
    <property type="term" value="C:outer membrane-bounded periplasmic space"/>
    <property type="evidence" value="ECO:0007669"/>
    <property type="project" value="TreeGrafter"/>
</dbReference>
<keyword evidence="3 4" id="KW-0574">Periplasm</keyword>
<dbReference type="GO" id="GO:0043165">
    <property type="term" value="P:Gram-negative-bacterium-type cell outer membrane assembly"/>
    <property type="evidence" value="ECO:0007669"/>
    <property type="project" value="UniProtKB-UniRule"/>
</dbReference>
<keyword evidence="7" id="KW-1185">Reference proteome</keyword>
<comment type="similarity">
    <text evidence="4">Belongs to the LptA family.</text>
</comment>
<organism evidence="6 7">
    <name type="scientific">Gammaproteobacteria bacterium LSUCC0057</name>
    <dbReference type="NCBI Taxonomy" id="2559237"/>
    <lineage>
        <taxon>Bacteria</taxon>
        <taxon>Pseudomonadati</taxon>
        <taxon>Pseudomonadota</taxon>
        <taxon>Gammaproteobacteria</taxon>
        <taxon>Cellvibrionales</taxon>
        <taxon>Porticoccaceae</taxon>
        <taxon>SAR92 clade</taxon>
    </lineage>
</organism>
<proteinExistence type="inferred from homology"/>
<feature type="signal peptide" evidence="4">
    <location>
        <begin position="1"/>
        <end position="27"/>
    </location>
</feature>
<evidence type="ECO:0000313" key="6">
    <source>
        <dbReference type="EMBL" id="TFH67185.1"/>
    </source>
</evidence>
<sequence precursor="true">MATISRSKVGRRCALLIALLASGASWAQSDDRSQPITVEADFAERDVAADTMIYRGNVVIRQGSLLIEANQVELFNRDGELQQIVSTGQLARYTQRAANASQPIIAEAEQIDYQPGNNTMTLLRNATLSRDGTLLKGERIDYDFTSQSWQASGTSDDAASGDPARRIQLVIPASDGGALPTIEERP</sequence>
<dbReference type="EMBL" id="SPIA01000004">
    <property type="protein sequence ID" value="TFH67185.1"/>
    <property type="molecule type" value="Genomic_DNA"/>
</dbReference>
<dbReference type="Gene3D" id="2.60.450.10">
    <property type="entry name" value="Lipopolysaccharide (LPS) transport protein A like domain"/>
    <property type="match status" value="1"/>
</dbReference>
<gene>
    <name evidence="4 6" type="primary">lptA</name>
    <name evidence="6" type="ORF">E3W66_09170</name>
</gene>
<keyword evidence="1 4" id="KW-0813">Transport</keyword>
<feature type="domain" description="Organic solvent tolerance-like N-terminal" evidence="5">
    <location>
        <begin position="38"/>
        <end position="147"/>
    </location>
</feature>
<reference evidence="6 7" key="1">
    <citation type="submission" date="2019-03" db="EMBL/GenBank/DDBJ databases">
        <title>Draft genome of Gammaproteobacteria bacterium LSUCC0057, a member of the SAR92 clade.</title>
        <authorList>
            <person name="Lanclos V.C."/>
            <person name="Doiron C."/>
            <person name="Henson M.W."/>
            <person name="Thrash J.C."/>
        </authorList>
    </citation>
    <scope>NUCLEOTIDE SEQUENCE [LARGE SCALE GENOMIC DNA]</scope>
    <source>
        <strain evidence="6 7">LSUCC0057</strain>
    </source>
</reference>
<dbReference type="InterPro" id="IPR005653">
    <property type="entry name" value="OstA-like_N"/>
</dbReference>
<keyword evidence="2 4" id="KW-0732">Signal</keyword>
<dbReference type="GO" id="GO:0015920">
    <property type="term" value="P:lipopolysaccharide transport"/>
    <property type="evidence" value="ECO:0007669"/>
    <property type="project" value="UniProtKB-UniRule"/>
</dbReference>
<dbReference type="HAMAP" id="MF_01914">
    <property type="entry name" value="LPS_assembly_LptA"/>
    <property type="match status" value="1"/>
</dbReference>
<accession>A0A4Y8UE74</accession>